<sequence>MTPTASDPKSFTLPRLRTTIRGSQGAYWDVRFFPYLTARDDPAVFAVVSHFEVLICEVTNEEDAGLRILATHARESRRIGEDYMLNACTWCSLDQEDGQPLLAVAGDNGHIQIIEAFSGDLLSTLAYHGLGVINDLTTHPLYPWIIASASMDGSIRIWDLRRAGSKTQSTCIVLCGHNLAHEAGLLSIHWHDTGRYIVSSGFDHKICVWTIPDLSTDSSFWQEICKEKRKRSSDELRVIQYPHFITSAIHTDYVDKVMFWGDLILSKAAGNQDREGKIVLWAMTGFHSAQPPPTSDTAPKTQEHLETRNGFMRKPRVAIDDDVFNGIDARYREVAPYTRYLEFHCPYSKSFYIRFGMLQPSRLFPELHPVLTAGNTSSQIRHWDLEQFIVGHNGGENHPEALSKHAQMQKGIARRKIKSAASFEDDISPSSSRASSTAFTPSDMREPSTEATSLSSDQLRPPNGEGIRPDRKRFPLHDPNLLLKEHKKNEISDLKAERKWFTTRAVDWSFCGKWCVVVGESEGTAVMVLLDRWT</sequence>
<protein>
    <submittedName>
        <fullName evidence="1">Uncharacterized protein</fullName>
    </submittedName>
</protein>
<comment type="caution">
    <text evidence="1">The sequence shown here is derived from an EMBL/GenBank/DDBJ whole genome shotgun (WGS) entry which is preliminary data.</text>
</comment>
<evidence type="ECO:0000313" key="2">
    <source>
        <dbReference type="Proteomes" id="UP001172386"/>
    </source>
</evidence>
<name>A0ACC3AF32_9EURO</name>
<evidence type="ECO:0000313" key="1">
    <source>
        <dbReference type="EMBL" id="KAJ9661176.1"/>
    </source>
</evidence>
<reference evidence="1" key="1">
    <citation type="submission" date="2022-10" db="EMBL/GenBank/DDBJ databases">
        <title>Culturing micro-colonial fungi from biological soil crusts in the Mojave desert and describing Neophaeococcomyces mojavensis, and introducing the new genera and species Taxawa tesnikishii.</title>
        <authorList>
            <person name="Kurbessoian T."/>
            <person name="Stajich J.E."/>
        </authorList>
    </citation>
    <scope>NUCLEOTIDE SEQUENCE</scope>
    <source>
        <strain evidence="1">JES_112</strain>
    </source>
</reference>
<keyword evidence="2" id="KW-1185">Reference proteome</keyword>
<proteinExistence type="predicted"/>
<dbReference type="Proteomes" id="UP001172386">
    <property type="component" value="Unassembled WGS sequence"/>
</dbReference>
<dbReference type="EMBL" id="JAPDRQ010000025">
    <property type="protein sequence ID" value="KAJ9661176.1"/>
    <property type="molecule type" value="Genomic_DNA"/>
</dbReference>
<organism evidence="1 2">
    <name type="scientific">Neophaeococcomyces mojaviensis</name>
    <dbReference type="NCBI Taxonomy" id="3383035"/>
    <lineage>
        <taxon>Eukaryota</taxon>
        <taxon>Fungi</taxon>
        <taxon>Dikarya</taxon>
        <taxon>Ascomycota</taxon>
        <taxon>Pezizomycotina</taxon>
        <taxon>Eurotiomycetes</taxon>
        <taxon>Chaetothyriomycetidae</taxon>
        <taxon>Chaetothyriales</taxon>
        <taxon>Chaetothyriales incertae sedis</taxon>
        <taxon>Neophaeococcomyces</taxon>
    </lineage>
</organism>
<accession>A0ACC3AF32</accession>
<gene>
    <name evidence="1" type="ORF">H2198_002120</name>
</gene>